<dbReference type="CDD" id="cd06171">
    <property type="entry name" value="Sigma70_r4"/>
    <property type="match status" value="1"/>
</dbReference>
<reference evidence="6 7" key="1">
    <citation type="submission" date="2024-04" db="EMBL/GenBank/DDBJ databases">
        <title>Novel genus in family Flammeovirgaceae.</title>
        <authorList>
            <person name="Nguyen T.H."/>
            <person name="Vuong T.Q."/>
            <person name="Le H."/>
            <person name="Kim S.-G."/>
        </authorList>
    </citation>
    <scope>NUCLEOTIDE SEQUENCE [LARGE SCALE GENOMIC DNA]</scope>
    <source>
        <strain evidence="6 7">JCM 23209</strain>
    </source>
</reference>
<evidence type="ECO:0000313" key="6">
    <source>
        <dbReference type="EMBL" id="MEN7547637.1"/>
    </source>
</evidence>
<keyword evidence="2" id="KW-0805">Transcription regulation</keyword>
<dbReference type="RefSeq" id="WP_346820424.1">
    <property type="nucleotide sequence ID" value="NZ_JBDKWZ010000003.1"/>
</dbReference>
<dbReference type="Proteomes" id="UP001403385">
    <property type="component" value="Unassembled WGS sequence"/>
</dbReference>
<organism evidence="6 7">
    <name type="scientific">Rapidithrix thailandica</name>
    <dbReference type="NCBI Taxonomy" id="413964"/>
    <lineage>
        <taxon>Bacteria</taxon>
        <taxon>Pseudomonadati</taxon>
        <taxon>Bacteroidota</taxon>
        <taxon>Cytophagia</taxon>
        <taxon>Cytophagales</taxon>
        <taxon>Flammeovirgaceae</taxon>
        <taxon>Rapidithrix</taxon>
    </lineage>
</organism>
<dbReference type="InterPro" id="IPR013324">
    <property type="entry name" value="RNA_pol_sigma_r3/r4-like"/>
</dbReference>
<dbReference type="PANTHER" id="PTHR43133:SF46">
    <property type="entry name" value="RNA POLYMERASE SIGMA-70 FACTOR ECF SUBFAMILY"/>
    <property type="match status" value="1"/>
</dbReference>
<comment type="similarity">
    <text evidence="1">Belongs to the sigma-70 factor family. ECF subfamily.</text>
</comment>
<protein>
    <submittedName>
        <fullName evidence="6">Sigma-70 family RNA polymerase sigma factor</fullName>
    </submittedName>
</protein>
<dbReference type="Gene3D" id="1.10.1740.10">
    <property type="match status" value="1"/>
</dbReference>
<keyword evidence="3" id="KW-0731">Sigma factor</keyword>
<dbReference type="NCBIfam" id="TIGR02937">
    <property type="entry name" value="sigma70-ECF"/>
    <property type="match status" value="1"/>
</dbReference>
<dbReference type="InterPro" id="IPR013325">
    <property type="entry name" value="RNA_pol_sigma_r2"/>
</dbReference>
<dbReference type="InterPro" id="IPR014284">
    <property type="entry name" value="RNA_pol_sigma-70_dom"/>
</dbReference>
<evidence type="ECO:0000256" key="1">
    <source>
        <dbReference type="ARBA" id="ARBA00010641"/>
    </source>
</evidence>
<dbReference type="SUPFAM" id="SSF88659">
    <property type="entry name" value="Sigma3 and sigma4 domains of RNA polymerase sigma factors"/>
    <property type="match status" value="1"/>
</dbReference>
<evidence type="ECO:0000313" key="7">
    <source>
        <dbReference type="Proteomes" id="UP001403385"/>
    </source>
</evidence>
<dbReference type="GO" id="GO:0006352">
    <property type="term" value="P:DNA-templated transcription initiation"/>
    <property type="evidence" value="ECO:0007669"/>
    <property type="project" value="InterPro"/>
</dbReference>
<feature type="domain" description="RNA polymerase sigma-70 region 4" evidence="5">
    <location>
        <begin position="154"/>
        <end position="204"/>
    </location>
</feature>
<proteinExistence type="inferred from homology"/>
<name>A0AAW9RVC3_9BACT</name>
<dbReference type="Gene3D" id="1.10.10.10">
    <property type="entry name" value="Winged helix-like DNA-binding domain superfamily/Winged helix DNA-binding domain"/>
    <property type="match status" value="1"/>
</dbReference>
<dbReference type="InterPro" id="IPR007630">
    <property type="entry name" value="RNA_pol_sigma70_r4"/>
</dbReference>
<dbReference type="AlphaFoldDB" id="A0AAW9RVC3"/>
<dbReference type="GO" id="GO:0016987">
    <property type="term" value="F:sigma factor activity"/>
    <property type="evidence" value="ECO:0007669"/>
    <property type="project" value="UniProtKB-KW"/>
</dbReference>
<dbReference type="SUPFAM" id="SSF88946">
    <property type="entry name" value="Sigma2 domain of RNA polymerase sigma factors"/>
    <property type="match status" value="1"/>
</dbReference>
<dbReference type="PANTHER" id="PTHR43133">
    <property type="entry name" value="RNA POLYMERASE ECF-TYPE SIGMA FACTO"/>
    <property type="match status" value="1"/>
</dbReference>
<sequence>MSTQKLTYVGKSITAFKVIKEEEAFDALEDIDVWRAFKEGSEAAFHHIYQVYFPVLFNYGHQFTADRELVKDLIQDLFIDIKEKRKKLGDTTSIKFYLFRALRRRVLRAEQRHRLKFFRNASQEEHGFEISLSHETKLINAQMDEELKANLEKAFASLTKRQKEIILYYYYEGMSYQDITKVMGFAKVEYARVLVHRSIVKLREVMKSVKSLFALLGIGLWGSPEG</sequence>
<keyword evidence="7" id="KW-1185">Reference proteome</keyword>
<dbReference type="Pfam" id="PF04545">
    <property type="entry name" value="Sigma70_r4"/>
    <property type="match status" value="1"/>
</dbReference>
<comment type="caution">
    <text evidence="6">The sequence shown here is derived from an EMBL/GenBank/DDBJ whole genome shotgun (WGS) entry which is preliminary data.</text>
</comment>
<dbReference type="EMBL" id="JBDKWZ010000003">
    <property type="protein sequence ID" value="MEN7547637.1"/>
    <property type="molecule type" value="Genomic_DNA"/>
</dbReference>
<dbReference type="InterPro" id="IPR039425">
    <property type="entry name" value="RNA_pol_sigma-70-like"/>
</dbReference>
<evidence type="ECO:0000259" key="5">
    <source>
        <dbReference type="Pfam" id="PF04545"/>
    </source>
</evidence>
<dbReference type="InterPro" id="IPR036388">
    <property type="entry name" value="WH-like_DNA-bd_sf"/>
</dbReference>
<evidence type="ECO:0000256" key="4">
    <source>
        <dbReference type="ARBA" id="ARBA00023163"/>
    </source>
</evidence>
<gene>
    <name evidence="6" type="ORF">AAG747_06950</name>
</gene>
<accession>A0AAW9RVC3</accession>
<keyword evidence="4" id="KW-0804">Transcription</keyword>
<evidence type="ECO:0000256" key="3">
    <source>
        <dbReference type="ARBA" id="ARBA00023082"/>
    </source>
</evidence>
<evidence type="ECO:0000256" key="2">
    <source>
        <dbReference type="ARBA" id="ARBA00023015"/>
    </source>
</evidence>